<dbReference type="GO" id="GO:0098046">
    <property type="term" value="C:type V protein secretion system complex"/>
    <property type="evidence" value="ECO:0007669"/>
    <property type="project" value="TreeGrafter"/>
</dbReference>
<keyword evidence="2" id="KW-0812">Transmembrane</keyword>
<dbReference type="InterPro" id="IPR013686">
    <property type="entry name" value="Polypept-transport_assoc_ShlB"/>
</dbReference>
<dbReference type="InterPro" id="IPR035251">
    <property type="entry name" value="ShlB_POTRA"/>
</dbReference>
<dbReference type="Gene3D" id="2.40.160.50">
    <property type="entry name" value="membrane protein fhac: a member of the omp85/tpsb transporter family"/>
    <property type="match status" value="1"/>
</dbReference>
<dbReference type="InterPro" id="IPR027282">
    <property type="entry name" value="TPS"/>
</dbReference>
<dbReference type="OrthoDB" id="290122at2"/>
<feature type="domain" description="Polypeptide-transport-associated ShlB-type" evidence="5">
    <location>
        <begin position="117"/>
        <end position="164"/>
    </location>
</feature>
<dbReference type="Proteomes" id="UP000295657">
    <property type="component" value="Unassembled WGS sequence"/>
</dbReference>
<dbReference type="Gene3D" id="3.10.20.310">
    <property type="entry name" value="membrane protein fhac"/>
    <property type="match status" value="1"/>
</dbReference>
<evidence type="ECO:0000259" key="5">
    <source>
        <dbReference type="Pfam" id="PF08479"/>
    </source>
</evidence>
<dbReference type="InterPro" id="IPR051544">
    <property type="entry name" value="TPS_OM_transporter"/>
</dbReference>
<evidence type="ECO:0000256" key="1">
    <source>
        <dbReference type="ARBA" id="ARBA00022452"/>
    </source>
</evidence>
<protein>
    <submittedName>
        <fullName evidence="7">Hemolysin activation/secretion protein</fullName>
    </submittedName>
</protein>
<dbReference type="PANTHER" id="PTHR34597">
    <property type="entry name" value="SLR1661 PROTEIN"/>
    <property type="match status" value="1"/>
</dbReference>
<dbReference type="Pfam" id="PF17287">
    <property type="entry name" value="POTRA_3"/>
    <property type="match status" value="1"/>
</dbReference>
<gene>
    <name evidence="7" type="ORF">EDC45_0742</name>
</gene>
<feature type="domain" description="Haemolysin activator HlyB C-terminal" evidence="4">
    <location>
        <begin position="232"/>
        <end position="551"/>
    </location>
</feature>
<feature type="domain" description="ShlB POTRA" evidence="6">
    <location>
        <begin position="165"/>
        <end position="223"/>
    </location>
</feature>
<dbReference type="InterPro" id="IPR005565">
    <property type="entry name" value="Hemolysn_activator_HlyB_C"/>
</dbReference>
<keyword evidence="1" id="KW-0472">Membrane</keyword>
<keyword evidence="1" id="KW-1134">Transmembrane beta strand</keyword>
<organism evidence="7 8">
    <name type="scientific">Mesocricetibacter intestinalis</name>
    <dbReference type="NCBI Taxonomy" id="1521930"/>
    <lineage>
        <taxon>Bacteria</taxon>
        <taxon>Pseudomonadati</taxon>
        <taxon>Pseudomonadota</taxon>
        <taxon>Gammaproteobacteria</taxon>
        <taxon>Pasteurellales</taxon>
        <taxon>Pasteurellaceae</taxon>
        <taxon>Mesocricetibacter</taxon>
    </lineage>
</organism>
<sequence length="587" mass="65788">MKRFTVFTLAVCTMASGYCIESDDIRALNRLDAVQQQLQQQQAQYRAQRFNPGTEINNVVRSEDLGFPSGERPCYVIRQIRLQDYAPAADHSLFLTPSRFSSELQHSLKDFGIKLPYCFGAEGIGVLLKGVQNRIIAAGYITTRIVIPEQDLKRGELLFTLIPGKIGNIKVEDRSRVARFTPLTLLTATAFKRGDLLNIRHIEQSLENLKRLPTADANIEILPSEGKNAAVGESDLKITYAQAFPFRLNLGLEDSGSKSTGKWQGAITLFADNLFSANDLFYTAFTHSIKRRSDEKGTRSAKNLSFYYSVPFGYWALTAYHSDNRYRQEVFSSPGNSYIYSGASETDKLALSYLFYRDGSRRASISAALWSRQSANYIDDSEIEVQRRRMAGWEAGITYKEYLADATLELNLSYKRGTGVRGSLPAPEEMRNEGSSRPRIISAAVSLKQPFSIGAQPWQFYTAWTAQWNLSALILQDRFSLGGRYSVRGFDGELSLYGERGWLWRNELAWNPHGKSSLYFALDGGLVRGRLSPAVPTGQRYLIGTAAGVRGGWKGFYYDFFIGTPLSKPKGFKTSYGVTGFNLGYSF</sequence>
<dbReference type="Pfam" id="PF03865">
    <property type="entry name" value="ShlB"/>
    <property type="match status" value="1"/>
</dbReference>
<reference evidence="7 8" key="1">
    <citation type="submission" date="2019-03" db="EMBL/GenBank/DDBJ databases">
        <title>Genomic Encyclopedia of Type Strains, Phase IV (KMG-IV): sequencing the most valuable type-strain genomes for metagenomic binning, comparative biology and taxonomic classification.</title>
        <authorList>
            <person name="Goeker M."/>
        </authorList>
    </citation>
    <scope>NUCLEOTIDE SEQUENCE [LARGE SCALE GENOMIC DNA]</scope>
    <source>
        <strain evidence="7 8">DSM 28403</strain>
    </source>
</reference>
<dbReference type="Pfam" id="PF08479">
    <property type="entry name" value="POTRA_2"/>
    <property type="match status" value="1"/>
</dbReference>
<keyword evidence="8" id="KW-1185">Reference proteome</keyword>
<proteinExistence type="predicted"/>
<comment type="caution">
    <text evidence="7">The sequence shown here is derived from an EMBL/GenBank/DDBJ whole genome shotgun (WGS) entry which is preliminary data.</text>
</comment>
<evidence type="ECO:0000259" key="6">
    <source>
        <dbReference type="Pfam" id="PF17287"/>
    </source>
</evidence>
<dbReference type="GO" id="GO:0008320">
    <property type="term" value="F:protein transmembrane transporter activity"/>
    <property type="evidence" value="ECO:0007669"/>
    <property type="project" value="TreeGrafter"/>
</dbReference>
<dbReference type="PANTHER" id="PTHR34597:SF3">
    <property type="entry name" value="OUTER MEMBRANE TRANSPORTER CDIB"/>
    <property type="match status" value="1"/>
</dbReference>
<name>A0A4R6VEP5_9PAST</name>
<dbReference type="GO" id="GO:0046819">
    <property type="term" value="P:protein secretion by the type V secretion system"/>
    <property type="evidence" value="ECO:0007669"/>
    <property type="project" value="TreeGrafter"/>
</dbReference>
<dbReference type="AlphaFoldDB" id="A0A4R6VEP5"/>
<evidence type="ECO:0000259" key="4">
    <source>
        <dbReference type="Pfam" id="PF03865"/>
    </source>
</evidence>
<evidence type="ECO:0000313" key="7">
    <source>
        <dbReference type="EMBL" id="TDQ58950.1"/>
    </source>
</evidence>
<dbReference type="EMBL" id="SNYQ01000002">
    <property type="protein sequence ID" value="TDQ58950.1"/>
    <property type="molecule type" value="Genomic_DNA"/>
</dbReference>
<evidence type="ECO:0000256" key="2">
    <source>
        <dbReference type="ARBA" id="ARBA00022692"/>
    </source>
</evidence>
<evidence type="ECO:0000256" key="3">
    <source>
        <dbReference type="ARBA" id="ARBA00023237"/>
    </source>
</evidence>
<keyword evidence="3" id="KW-0998">Cell outer membrane</keyword>
<evidence type="ECO:0000313" key="8">
    <source>
        <dbReference type="Proteomes" id="UP000295657"/>
    </source>
</evidence>
<dbReference type="PIRSF" id="PIRSF029745">
    <property type="entry name" value="FhaC"/>
    <property type="match status" value="1"/>
</dbReference>
<dbReference type="RefSeq" id="WP_133543573.1">
    <property type="nucleotide sequence ID" value="NZ_SNYQ01000002.1"/>
</dbReference>
<accession>A0A4R6VEP5</accession>